<evidence type="ECO:0000256" key="1">
    <source>
        <dbReference type="ARBA" id="ARBA00023015"/>
    </source>
</evidence>
<accession>A0A8J3NAU5</accession>
<dbReference type="RefSeq" id="WP_203654975.1">
    <property type="nucleotide sequence ID" value="NZ_BAAAZM010000002.1"/>
</dbReference>
<gene>
    <name evidence="6" type="ORF">Aru02nite_08110</name>
</gene>
<dbReference type="GO" id="GO:0000976">
    <property type="term" value="F:transcription cis-regulatory region binding"/>
    <property type="evidence" value="ECO:0007669"/>
    <property type="project" value="TreeGrafter"/>
</dbReference>
<evidence type="ECO:0000256" key="3">
    <source>
        <dbReference type="ARBA" id="ARBA00023163"/>
    </source>
</evidence>
<dbReference type="SUPFAM" id="SSF46689">
    <property type="entry name" value="Homeodomain-like"/>
    <property type="match status" value="1"/>
</dbReference>
<dbReference type="GO" id="GO:0003700">
    <property type="term" value="F:DNA-binding transcription factor activity"/>
    <property type="evidence" value="ECO:0007669"/>
    <property type="project" value="TreeGrafter"/>
</dbReference>
<name>A0A8J3NAU5_9ACTN</name>
<dbReference type="InterPro" id="IPR050109">
    <property type="entry name" value="HTH-type_TetR-like_transc_reg"/>
</dbReference>
<dbReference type="Pfam" id="PF00440">
    <property type="entry name" value="TetR_N"/>
    <property type="match status" value="1"/>
</dbReference>
<organism evidence="6 7">
    <name type="scientific">Actinocatenispora rupis</name>
    <dbReference type="NCBI Taxonomy" id="519421"/>
    <lineage>
        <taxon>Bacteria</taxon>
        <taxon>Bacillati</taxon>
        <taxon>Actinomycetota</taxon>
        <taxon>Actinomycetes</taxon>
        <taxon>Micromonosporales</taxon>
        <taxon>Micromonosporaceae</taxon>
        <taxon>Actinocatenispora</taxon>
    </lineage>
</organism>
<dbReference type="PROSITE" id="PS50977">
    <property type="entry name" value="HTH_TETR_2"/>
    <property type="match status" value="1"/>
</dbReference>
<dbReference type="EMBL" id="BOMB01000004">
    <property type="protein sequence ID" value="GID09922.1"/>
    <property type="molecule type" value="Genomic_DNA"/>
</dbReference>
<reference evidence="6" key="1">
    <citation type="submission" date="2021-01" db="EMBL/GenBank/DDBJ databases">
        <title>Whole genome shotgun sequence of Actinocatenispora rupis NBRC 107355.</title>
        <authorList>
            <person name="Komaki H."/>
            <person name="Tamura T."/>
        </authorList>
    </citation>
    <scope>NUCLEOTIDE SEQUENCE</scope>
    <source>
        <strain evidence="6">NBRC 107355</strain>
    </source>
</reference>
<dbReference type="InterPro" id="IPR009057">
    <property type="entry name" value="Homeodomain-like_sf"/>
</dbReference>
<keyword evidence="1" id="KW-0805">Transcription regulation</keyword>
<evidence type="ECO:0000256" key="2">
    <source>
        <dbReference type="ARBA" id="ARBA00023125"/>
    </source>
</evidence>
<feature type="domain" description="HTH tetR-type" evidence="5">
    <location>
        <begin position="1"/>
        <end position="61"/>
    </location>
</feature>
<dbReference type="AlphaFoldDB" id="A0A8J3NAU5"/>
<proteinExistence type="predicted"/>
<dbReference type="InterPro" id="IPR036271">
    <property type="entry name" value="Tet_transcr_reg_TetR-rel_C_sf"/>
</dbReference>
<evidence type="ECO:0000313" key="6">
    <source>
        <dbReference type="EMBL" id="GID09922.1"/>
    </source>
</evidence>
<feature type="DNA-binding region" description="H-T-H motif" evidence="4">
    <location>
        <begin position="24"/>
        <end position="43"/>
    </location>
</feature>
<dbReference type="PANTHER" id="PTHR30055:SF234">
    <property type="entry name" value="HTH-TYPE TRANSCRIPTIONAL REGULATOR BETI"/>
    <property type="match status" value="1"/>
</dbReference>
<dbReference type="InterPro" id="IPR001647">
    <property type="entry name" value="HTH_TetR"/>
</dbReference>
<comment type="caution">
    <text evidence="6">The sequence shown here is derived from an EMBL/GenBank/DDBJ whole genome shotgun (WGS) entry which is preliminary data.</text>
</comment>
<evidence type="ECO:0000313" key="7">
    <source>
        <dbReference type="Proteomes" id="UP000612808"/>
    </source>
</evidence>
<dbReference type="Proteomes" id="UP000612808">
    <property type="component" value="Unassembled WGS sequence"/>
</dbReference>
<keyword evidence="2 4" id="KW-0238">DNA-binding</keyword>
<dbReference type="Gene3D" id="1.10.357.10">
    <property type="entry name" value="Tetracycline Repressor, domain 2"/>
    <property type="match status" value="1"/>
</dbReference>
<keyword evidence="7" id="KW-1185">Reference proteome</keyword>
<dbReference type="PANTHER" id="PTHR30055">
    <property type="entry name" value="HTH-TYPE TRANSCRIPTIONAL REGULATOR RUTR"/>
    <property type="match status" value="1"/>
</dbReference>
<keyword evidence="3" id="KW-0804">Transcription</keyword>
<dbReference type="SUPFAM" id="SSF48498">
    <property type="entry name" value="Tetracyclin repressor-like, C-terminal domain"/>
    <property type="match status" value="1"/>
</dbReference>
<evidence type="ECO:0000259" key="5">
    <source>
        <dbReference type="PROSITE" id="PS50977"/>
    </source>
</evidence>
<evidence type="ECO:0000256" key="4">
    <source>
        <dbReference type="PROSITE-ProRule" id="PRU00335"/>
    </source>
</evidence>
<sequence>MERRDEIVRAAYRCIGRNGLPGLRMRDVAAEAGVNIATVHYHLTDKTALIRAVVEHAHDTFREATAPPADTAPDRRLRVHLTRVFDVLRARPELGRVLAELALHAERDTAVAAIVAAAERRWLTALRAMLPPGPDATARCRLLLLTIKGACLPTAPRAARDARRALLRTVDLWYPG</sequence>
<protein>
    <recommendedName>
        <fullName evidence="5">HTH tetR-type domain-containing protein</fullName>
    </recommendedName>
</protein>